<keyword evidence="2" id="KW-1185">Reference proteome</keyword>
<evidence type="ECO:0000313" key="1">
    <source>
        <dbReference type="EMBL" id="NGQ89279.1"/>
    </source>
</evidence>
<evidence type="ECO:0000313" key="2">
    <source>
        <dbReference type="Proteomes" id="UP000474758"/>
    </source>
</evidence>
<proteinExistence type="predicted"/>
<dbReference type="RefSeq" id="WP_165046391.1">
    <property type="nucleotide sequence ID" value="NZ_JAALFE010000001.1"/>
</dbReference>
<dbReference type="AlphaFoldDB" id="A0A6M1THE2"/>
<dbReference type="Proteomes" id="UP000474758">
    <property type="component" value="Unassembled WGS sequence"/>
</dbReference>
<sequence length="79" mass="8975">MPDHTLHGNNEPCPACELRREMIDTTAIIRPVIQCQVCRGTGLLPLSTAEIVRRTCEEARRIYWPQFEARIAAQNGERA</sequence>
<protein>
    <submittedName>
        <fullName evidence="1">Uncharacterized protein</fullName>
    </submittedName>
</protein>
<accession>A0A6M1THE2</accession>
<name>A0A6M1THE2_9RHOB</name>
<organism evidence="1 2">
    <name type="scientific">Paragemmobacter kunshanensis</name>
    <dbReference type="NCBI Taxonomy" id="2583234"/>
    <lineage>
        <taxon>Bacteria</taxon>
        <taxon>Pseudomonadati</taxon>
        <taxon>Pseudomonadota</taxon>
        <taxon>Alphaproteobacteria</taxon>
        <taxon>Rhodobacterales</taxon>
        <taxon>Paracoccaceae</taxon>
        <taxon>Paragemmobacter</taxon>
    </lineage>
</organism>
<gene>
    <name evidence="1" type="ORF">G5V65_00100</name>
</gene>
<comment type="caution">
    <text evidence="1">The sequence shown here is derived from an EMBL/GenBank/DDBJ whole genome shotgun (WGS) entry which is preliminary data.</text>
</comment>
<reference evidence="1 2" key="1">
    <citation type="submission" date="2020-02" db="EMBL/GenBank/DDBJ databases">
        <title>Rhodobacter translucens sp. nov., a novel bacterium isolated from activated sludge.</title>
        <authorList>
            <person name="Liu J."/>
        </authorList>
    </citation>
    <scope>NUCLEOTIDE SEQUENCE [LARGE SCALE GENOMIC DNA]</scope>
    <source>
        <strain evidence="1 2">HX-7-19</strain>
    </source>
</reference>
<dbReference type="EMBL" id="JAALFE010000001">
    <property type="protein sequence ID" value="NGQ89279.1"/>
    <property type="molecule type" value="Genomic_DNA"/>
</dbReference>